<evidence type="ECO:0000313" key="1">
    <source>
        <dbReference type="EMBL" id="KAF0886279.1"/>
    </source>
</evidence>
<feature type="non-terminal residue" evidence="1">
    <location>
        <position position="156"/>
    </location>
</feature>
<proteinExistence type="predicted"/>
<evidence type="ECO:0000313" key="2">
    <source>
        <dbReference type="Proteomes" id="UP000475037"/>
    </source>
</evidence>
<sequence length="156" mass="18084">EKIFSNYISDKGLVSKIYKALMKLNTQKTNNPAKWAEYMNEHFSKRDIQVANRHMKRCSASLIISEIQIKTTMRYHLTPVQMTKKQNKTKQKINRKQQMLARMWRKGNPVTPLVEIELPHNAAIGFLSIYPKDRKILIQRGKCTPMLVAALSVTAK</sequence>
<accession>A0A6G1BE76</accession>
<dbReference type="Proteomes" id="UP000475037">
    <property type="component" value="Unassembled WGS sequence"/>
</dbReference>
<protein>
    <submittedName>
        <fullName evidence="1">LORF2 protein</fullName>
    </submittedName>
</protein>
<gene>
    <name evidence="1" type="ORF">FOF47_R18717</name>
</gene>
<name>A0A6G1BE76_CROCR</name>
<comment type="caution">
    <text evidence="1">The sequence shown here is derived from an EMBL/GenBank/DDBJ whole genome shotgun (WGS) entry which is preliminary data.</text>
</comment>
<organism evidence="1 2">
    <name type="scientific">Crocuta crocuta</name>
    <name type="common">Spotted hyena</name>
    <dbReference type="NCBI Taxonomy" id="9678"/>
    <lineage>
        <taxon>Eukaryota</taxon>
        <taxon>Metazoa</taxon>
        <taxon>Chordata</taxon>
        <taxon>Craniata</taxon>
        <taxon>Vertebrata</taxon>
        <taxon>Euteleostomi</taxon>
        <taxon>Mammalia</taxon>
        <taxon>Eutheria</taxon>
        <taxon>Laurasiatheria</taxon>
        <taxon>Carnivora</taxon>
        <taxon>Feliformia</taxon>
        <taxon>Hyaenidae</taxon>
        <taxon>Crocuta</taxon>
    </lineage>
</organism>
<reference evidence="1 2" key="1">
    <citation type="submission" date="2019-11" db="EMBL/GenBank/DDBJ databases">
        <authorList>
            <person name="Yang C."/>
            <person name="Li F."/>
        </authorList>
    </citation>
    <scope>NUCLEOTIDE SEQUENCE [LARGE SCALE GENOMIC DNA]</scope>
    <source>
        <strain evidence="1">KB4526</strain>
        <tissue evidence="1">Muscle</tissue>
    </source>
</reference>
<keyword evidence="2" id="KW-1185">Reference proteome</keyword>
<feature type="non-terminal residue" evidence="1">
    <location>
        <position position="1"/>
    </location>
</feature>
<dbReference type="AlphaFoldDB" id="A0A6G1BE76"/>
<dbReference type="EMBL" id="VOAJ01000916">
    <property type="protein sequence ID" value="KAF0886279.1"/>
    <property type="molecule type" value="Genomic_DNA"/>
</dbReference>